<accession>A0ABW2XQP9</accession>
<dbReference type="InterPro" id="IPR007278">
    <property type="entry name" value="DUF397"/>
</dbReference>
<feature type="domain" description="DUF397" evidence="1">
    <location>
        <begin position="6"/>
        <end position="59"/>
    </location>
</feature>
<keyword evidence="3" id="KW-1185">Reference proteome</keyword>
<dbReference type="Pfam" id="PF04149">
    <property type="entry name" value="DUF397"/>
    <property type="match status" value="1"/>
</dbReference>
<evidence type="ECO:0000313" key="3">
    <source>
        <dbReference type="Proteomes" id="UP001597063"/>
    </source>
</evidence>
<dbReference type="EMBL" id="JBHTGP010000013">
    <property type="protein sequence ID" value="MFD0688197.1"/>
    <property type="molecule type" value="Genomic_DNA"/>
</dbReference>
<sequence>MGSQCVQWRKSSRSDHSGGNCVEVAGFGDGIGVRDSKDPEGPKLTLDAASWRAFVQGIKAGRLS</sequence>
<reference evidence="3" key="1">
    <citation type="journal article" date="2019" name="Int. J. Syst. Evol. Microbiol.">
        <title>The Global Catalogue of Microorganisms (GCM) 10K type strain sequencing project: providing services to taxonomists for standard genome sequencing and annotation.</title>
        <authorList>
            <consortium name="The Broad Institute Genomics Platform"/>
            <consortium name="The Broad Institute Genome Sequencing Center for Infectious Disease"/>
            <person name="Wu L."/>
            <person name="Ma J."/>
        </authorList>
    </citation>
    <scope>NUCLEOTIDE SEQUENCE [LARGE SCALE GENOMIC DNA]</scope>
    <source>
        <strain evidence="3">JCM 9371</strain>
    </source>
</reference>
<dbReference type="Proteomes" id="UP001597063">
    <property type="component" value="Unassembled WGS sequence"/>
</dbReference>
<protein>
    <submittedName>
        <fullName evidence="2">DUF397 domain-containing protein</fullName>
    </submittedName>
</protein>
<gene>
    <name evidence="2" type="ORF">ACFQZM_27140</name>
</gene>
<evidence type="ECO:0000313" key="2">
    <source>
        <dbReference type="EMBL" id="MFD0688197.1"/>
    </source>
</evidence>
<proteinExistence type="predicted"/>
<organism evidence="2 3">
    <name type="scientific">Actinomadura fibrosa</name>
    <dbReference type="NCBI Taxonomy" id="111802"/>
    <lineage>
        <taxon>Bacteria</taxon>
        <taxon>Bacillati</taxon>
        <taxon>Actinomycetota</taxon>
        <taxon>Actinomycetes</taxon>
        <taxon>Streptosporangiales</taxon>
        <taxon>Thermomonosporaceae</taxon>
        <taxon>Actinomadura</taxon>
    </lineage>
</organism>
<name>A0ABW2XQP9_9ACTN</name>
<evidence type="ECO:0000259" key="1">
    <source>
        <dbReference type="Pfam" id="PF04149"/>
    </source>
</evidence>
<comment type="caution">
    <text evidence="2">The sequence shown here is derived from an EMBL/GenBank/DDBJ whole genome shotgun (WGS) entry which is preliminary data.</text>
</comment>
<dbReference type="RefSeq" id="WP_131758852.1">
    <property type="nucleotide sequence ID" value="NZ_CAACUY010000061.1"/>
</dbReference>